<protein>
    <submittedName>
        <fullName evidence="1">Uncharacterized protein</fullName>
    </submittedName>
</protein>
<evidence type="ECO:0000313" key="1">
    <source>
        <dbReference type="EMBL" id="MCD7468452.1"/>
    </source>
</evidence>
<keyword evidence="2" id="KW-1185">Reference proteome</keyword>
<proteinExistence type="predicted"/>
<comment type="caution">
    <text evidence="1">The sequence shown here is derived from an EMBL/GenBank/DDBJ whole genome shotgun (WGS) entry which is preliminary data.</text>
</comment>
<accession>A0ABS8TD64</accession>
<gene>
    <name evidence="1" type="ORF">HAX54_006645</name>
</gene>
<organism evidence="1 2">
    <name type="scientific">Datura stramonium</name>
    <name type="common">Jimsonweed</name>
    <name type="synonym">Common thornapple</name>
    <dbReference type="NCBI Taxonomy" id="4076"/>
    <lineage>
        <taxon>Eukaryota</taxon>
        <taxon>Viridiplantae</taxon>
        <taxon>Streptophyta</taxon>
        <taxon>Embryophyta</taxon>
        <taxon>Tracheophyta</taxon>
        <taxon>Spermatophyta</taxon>
        <taxon>Magnoliopsida</taxon>
        <taxon>eudicotyledons</taxon>
        <taxon>Gunneridae</taxon>
        <taxon>Pentapetalae</taxon>
        <taxon>asterids</taxon>
        <taxon>lamiids</taxon>
        <taxon>Solanales</taxon>
        <taxon>Solanaceae</taxon>
        <taxon>Solanoideae</taxon>
        <taxon>Datureae</taxon>
        <taxon>Datura</taxon>
    </lineage>
</organism>
<sequence>MTSAGGWSHYREGVPCVETIKLVDKMWRREGKKDAMLLGMMKKMELLMNYVKGFHAMNSHAIHDYDDGYYGNQAPIVANNMAPMKDIVDNDVLEWEIQEEAIEELIVDVFLNGEELEEIHHLHKEPAKDMLTHLCLKVDVLETEVTTLKQEVATLTAPTSQLTPCGHEVVPPQVKAPRSPRDDWWVSYHSESDIISDEEAYHSPASPPPIRSVYDVNPSWTLGRVATTSYHEL</sequence>
<evidence type="ECO:0000313" key="2">
    <source>
        <dbReference type="Proteomes" id="UP000823775"/>
    </source>
</evidence>
<dbReference type="EMBL" id="JACEIK010001336">
    <property type="protein sequence ID" value="MCD7468452.1"/>
    <property type="molecule type" value="Genomic_DNA"/>
</dbReference>
<reference evidence="1 2" key="1">
    <citation type="journal article" date="2021" name="BMC Genomics">
        <title>Datura genome reveals duplications of psychoactive alkaloid biosynthetic genes and high mutation rate following tissue culture.</title>
        <authorList>
            <person name="Rajewski A."/>
            <person name="Carter-House D."/>
            <person name="Stajich J."/>
            <person name="Litt A."/>
        </authorList>
    </citation>
    <scope>NUCLEOTIDE SEQUENCE [LARGE SCALE GENOMIC DNA]</scope>
    <source>
        <strain evidence="1">AR-01</strain>
    </source>
</reference>
<name>A0ABS8TD64_DATST</name>
<dbReference type="Proteomes" id="UP000823775">
    <property type="component" value="Unassembled WGS sequence"/>
</dbReference>